<gene>
    <name evidence="2" type="ORF">ACTOB_005409</name>
</gene>
<reference evidence="2 3" key="1">
    <citation type="submission" date="2023-06" db="EMBL/GenBank/DDBJ databases">
        <authorList>
            <person name="Yushchuk O."/>
            <person name="Binda E."/>
            <person name="Ruckert-Reed C."/>
            <person name="Fedorenko V."/>
            <person name="Kalinowski J."/>
            <person name="Marinelli F."/>
        </authorList>
    </citation>
    <scope>NUCLEOTIDE SEQUENCE [LARGE SCALE GENOMIC DNA]</scope>
    <source>
        <strain evidence="2 3">NRRL 3884</strain>
    </source>
</reference>
<accession>A0ABY8W8Y5</accession>
<evidence type="ECO:0000256" key="1">
    <source>
        <dbReference type="SAM" id="MobiDB-lite"/>
    </source>
</evidence>
<protein>
    <submittedName>
        <fullName evidence="2">Uncharacterized protein</fullName>
    </submittedName>
</protein>
<evidence type="ECO:0000313" key="3">
    <source>
        <dbReference type="Proteomes" id="UP001240150"/>
    </source>
</evidence>
<feature type="region of interest" description="Disordered" evidence="1">
    <location>
        <begin position="211"/>
        <end position="254"/>
    </location>
</feature>
<dbReference type="RefSeq" id="WP_284914639.1">
    <property type="nucleotide sequence ID" value="NZ_CP126980.1"/>
</dbReference>
<proteinExistence type="predicted"/>
<dbReference type="EMBL" id="CP126980">
    <property type="protein sequence ID" value="WIM93432.1"/>
    <property type="molecule type" value="Genomic_DNA"/>
</dbReference>
<evidence type="ECO:0000313" key="2">
    <source>
        <dbReference type="EMBL" id="WIM93432.1"/>
    </source>
</evidence>
<name>A0ABY8W8Y5_9ACTN</name>
<keyword evidence="3" id="KW-1185">Reference proteome</keyword>
<sequence length="254" mass="26353">MRAALTADRSITVSADGDPLFVYSYGAPRPGLAGGSFPTPITWLPPLADPGTATHRTLTELSSAPDAAILAHRLRWPAVDEWRSLTTARAGDGWLLLFENTITNVTDHPLPLTGPSLTLPAITAPPAARTEWQAARTAAAAVVVVDDAANLAHPPRWSAGLSPAPFGSGGLPLGPQRTVAFRYAVLVAPADRDAAYLAGLGRAALTGPLPARSPVCPGEHPPGRRAHSPGGGTRVAAAHRGTPTARSRCAPRWP</sequence>
<organism evidence="2 3">
    <name type="scientific">Actinoplanes oblitus</name>
    <dbReference type="NCBI Taxonomy" id="3040509"/>
    <lineage>
        <taxon>Bacteria</taxon>
        <taxon>Bacillati</taxon>
        <taxon>Actinomycetota</taxon>
        <taxon>Actinomycetes</taxon>
        <taxon>Micromonosporales</taxon>
        <taxon>Micromonosporaceae</taxon>
        <taxon>Actinoplanes</taxon>
    </lineage>
</organism>
<dbReference type="Proteomes" id="UP001240150">
    <property type="component" value="Chromosome"/>
</dbReference>